<evidence type="ECO:0000256" key="6">
    <source>
        <dbReference type="ARBA" id="ARBA00022741"/>
    </source>
</evidence>
<evidence type="ECO:0000256" key="9">
    <source>
        <dbReference type="ARBA" id="ARBA00038276"/>
    </source>
</evidence>
<keyword evidence="5" id="KW-0479">Metal-binding</keyword>
<dbReference type="SUPFAM" id="SSF81301">
    <property type="entry name" value="Nucleotidyltransferase"/>
    <property type="match status" value="1"/>
</dbReference>
<dbReference type="AlphaFoldDB" id="A0A1F6F2U1"/>
<proteinExistence type="inferred from homology"/>
<evidence type="ECO:0000313" key="11">
    <source>
        <dbReference type="EMBL" id="OGG80198.1"/>
    </source>
</evidence>
<keyword evidence="3" id="KW-0808">Transferase</keyword>
<keyword evidence="2" id="KW-1277">Toxin-antitoxin system</keyword>
<comment type="similarity">
    <text evidence="9">Belongs to the MntA antitoxin family.</text>
</comment>
<keyword evidence="4" id="KW-0548">Nucleotidyltransferase</keyword>
<name>A0A1F6F2U1_9BACT</name>
<dbReference type="STRING" id="1798512.A3A39_02920"/>
<dbReference type="EMBL" id="MFLZ01000012">
    <property type="protein sequence ID" value="OGG80198.1"/>
    <property type="molecule type" value="Genomic_DNA"/>
</dbReference>
<keyword evidence="6" id="KW-0547">Nucleotide-binding</keyword>
<dbReference type="GO" id="GO:0016779">
    <property type="term" value="F:nucleotidyltransferase activity"/>
    <property type="evidence" value="ECO:0007669"/>
    <property type="project" value="UniProtKB-KW"/>
</dbReference>
<evidence type="ECO:0000256" key="5">
    <source>
        <dbReference type="ARBA" id="ARBA00022723"/>
    </source>
</evidence>
<evidence type="ECO:0000256" key="7">
    <source>
        <dbReference type="ARBA" id="ARBA00022840"/>
    </source>
</evidence>
<feature type="domain" description="Polymerase nucleotidyl transferase" evidence="10">
    <location>
        <begin position="13"/>
        <end position="79"/>
    </location>
</feature>
<comment type="cofactor">
    <cofactor evidence="1">
        <name>Mg(2+)</name>
        <dbReference type="ChEBI" id="CHEBI:18420"/>
    </cofactor>
</comment>
<protein>
    <recommendedName>
        <fullName evidence="10">Polymerase nucleotidyl transferase domain-containing protein</fullName>
    </recommendedName>
</protein>
<sequence>MNVQDIKKKASPVLRSHGVARASVFGSSVRGTAGKKSDVDLLVRFKKVPGIIDYMRFINQLETVLDCPVDVLTEKTAVLLKPHIEKDLQVIYEE</sequence>
<keyword evidence="7" id="KW-0067">ATP-binding</keyword>
<dbReference type="Proteomes" id="UP000177372">
    <property type="component" value="Unassembled WGS sequence"/>
</dbReference>
<dbReference type="CDD" id="cd05403">
    <property type="entry name" value="NT_KNTase_like"/>
    <property type="match status" value="1"/>
</dbReference>
<dbReference type="GO" id="GO:0046872">
    <property type="term" value="F:metal ion binding"/>
    <property type="evidence" value="ECO:0007669"/>
    <property type="project" value="UniProtKB-KW"/>
</dbReference>
<gene>
    <name evidence="11" type="ORF">A3A39_02920</name>
</gene>
<dbReference type="PANTHER" id="PTHR33571:SF12">
    <property type="entry name" value="BSL3053 PROTEIN"/>
    <property type="match status" value="1"/>
</dbReference>
<evidence type="ECO:0000256" key="2">
    <source>
        <dbReference type="ARBA" id="ARBA00022649"/>
    </source>
</evidence>
<dbReference type="InterPro" id="IPR043519">
    <property type="entry name" value="NT_sf"/>
</dbReference>
<evidence type="ECO:0000256" key="1">
    <source>
        <dbReference type="ARBA" id="ARBA00001946"/>
    </source>
</evidence>
<dbReference type="Gene3D" id="3.30.460.10">
    <property type="entry name" value="Beta Polymerase, domain 2"/>
    <property type="match status" value="1"/>
</dbReference>
<dbReference type="GO" id="GO:0005524">
    <property type="term" value="F:ATP binding"/>
    <property type="evidence" value="ECO:0007669"/>
    <property type="project" value="UniProtKB-KW"/>
</dbReference>
<reference evidence="11 12" key="1">
    <citation type="journal article" date="2016" name="Nat. Commun.">
        <title>Thousands of microbial genomes shed light on interconnected biogeochemical processes in an aquifer system.</title>
        <authorList>
            <person name="Anantharaman K."/>
            <person name="Brown C.T."/>
            <person name="Hug L.A."/>
            <person name="Sharon I."/>
            <person name="Castelle C.J."/>
            <person name="Probst A.J."/>
            <person name="Thomas B.C."/>
            <person name="Singh A."/>
            <person name="Wilkins M.J."/>
            <person name="Karaoz U."/>
            <person name="Brodie E.L."/>
            <person name="Williams K.H."/>
            <person name="Hubbard S.S."/>
            <person name="Banfield J.F."/>
        </authorList>
    </citation>
    <scope>NUCLEOTIDE SEQUENCE [LARGE SCALE GENOMIC DNA]</scope>
</reference>
<dbReference type="InterPro" id="IPR002934">
    <property type="entry name" value="Polymerase_NTP_transf_dom"/>
</dbReference>
<evidence type="ECO:0000256" key="8">
    <source>
        <dbReference type="ARBA" id="ARBA00022842"/>
    </source>
</evidence>
<comment type="caution">
    <text evidence="11">The sequence shown here is derived from an EMBL/GenBank/DDBJ whole genome shotgun (WGS) entry which is preliminary data.</text>
</comment>
<accession>A0A1F6F2U1</accession>
<dbReference type="Pfam" id="PF01909">
    <property type="entry name" value="NTP_transf_2"/>
    <property type="match status" value="1"/>
</dbReference>
<evidence type="ECO:0000259" key="10">
    <source>
        <dbReference type="Pfam" id="PF01909"/>
    </source>
</evidence>
<evidence type="ECO:0000256" key="4">
    <source>
        <dbReference type="ARBA" id="ARBA00022695"/>
    </source>
</evidence>
<keyword evidence="8" id="KW-0460">Magnesium</keyword>
<evidence type="ECO:0000256" key="3">
    <source>
        <dbReference type="ARBA" id="ARBA00022679"/>
    </source>
</evidence>
<dbReference type="InterPro" id="IPR052038">
    <property type="entry name" value="Type-VII_TA_antitoxin"/>
</dbReference>
<dbReference type="PANTHER" id="PTHR33571">
    <property type="entry name" value="SSL8005 PROTEIN"/>
    <property type="match status" value="1"/>
</dbReference>
<organism evidence="11 12">
    <name type="scientific">Candidatus Kaiserbacteria bacterium RIFCSPLOWO2_01_FULL_54_13</name>
    <dbReference type="NCBI Taxonomy" id="1798512"/>
    <lineage>
        <taxon>Bacteria</taxon>
        <taxon>Candidatus Kaiseribacteriota</taxon>
    </lineage>
</organism>
<evidence type="ECO:0000313" key="12">
    <source>
        <dbReference type="Proteomes" id="UP000177372"/>
    </source>
</evidence>